<evidence type="ECO:0008006" key="4">
    <source>
        <dbReference type="Google" id="ProtNLM"/>
    </source>
</evidence>
<sequence length="298" mass="28857">MFDATKLLGTMLEHRSAPSAGNRLGNALGQGGSSGRGGNPLEQIMAQLGGGRSSGGGGGLGALLGSLGGGSSGGSGGGLGGLLGSLTGGSGAGRPGAAGMLGGLADMVRQAASSPGQELKRNNPAAVGGLGALAGTLLGGGRGAIGGGLLAVLGSLAYSALQAGGQGNAAAAAAAPGTPEEVQHSATLMLRAMIQAAKADGHLDAQEIERITGKLSEAGEDGEARDFVLREMRGPVDLEGLAAAARDPKQAAEVYAASLMAIEVDTQAERDYLARLATALGLSRPTVDHIHQSLGVAA</sequence>
<dbReference type="Pfam" id="PF04391">
    <property type="entry name" value="DUF533"/>
    <property type="match status" value="1"/>
</dbReference>
<reference evidence="3" key="1">
    <citation type="journal article" date="2019" name="Int. J. Syst. Evol. Microbiol.">
        <title>The Global Catalogue of Microorganisms (GCM) 10K type strain sequencing project: providing services to taxonomists for standard genome sequencing and annotation.</title>
        <authorList>
            <consortium name="The Broad Institute Genomics Platform"/>
            <consortium name="The Broad Institute Genome Sequencing Center for Infectious Disease"/>
            <person name="Wu L."/>
            <person name="Ma J."/>
        </authorList>
    </citation>
    <scope>NUCLEOTIDE SEQUENCE [LARGE SCALE GENOMIC DNA]</scope>
    <source>
        <strain evidence="3">JCM 9933</strain>
    </source>
</reference>
<name>A0ABP3Q0U6_9PROT</name>
<evidence type="ECO:0000256" key="1">
    <source>
        <dbReference type="SAM" id="MobiDB-lite"/>
    </source>
</evidence>
<protein>
    <recommendedName>
        <fullName evidence="4">Tellurite resistance TerB family protein</fullName>
    </recommendedName>
</protein>
<evidence type="ECO:0000313" key="3">
    <source>
        <dbReference type="Proteomes" id="UP001501588"/>
    </source>
</evidence>
<proteinExistence type="predicted"/>
<comment type="caution">
    <text evidence="2">The sequence shown here is derived from an EMBL/GenBank/DDBJ whole genome shotgun (WGS) entry which is preliminary data.</text>
</comment>
<dbReference type="CDD" id="cd07178">
    <property type="entry name" value="terB_like_YebE"/>
    <property type="match status" value="1"/>
</dbReference>
<dbReference type="Proteomes" id="UP001501588">
    <property type="component" value="Unassembled WGS sequence"/>
</dbReference>
<dbReference type="SUPFAM" id="SSF158682">
    <property type="entry name" value="TerB-like"/>
    <property type="match status" value="1"/>
</dbReference>
<gene>
    <name evidence="2" type="ORF">GCM10009416_18520</name>
</gene>
<feature type="compositionally biased region" description="Gly residues" evidence="1">
    <location>
        <begin position="28"/>
        <end position="38"/>
    </location>
</feature>
<organism evidence="2 3">
    <name type="scientific">Craurococcus roseus</name>
    <dbReference type="NCBI Taxonomy" id="77585"/>
    <lineage>
        <taxon>Bacteria</taxon>
        <taxon>Pseudomonadati</taxon>
        <taxon>Pseudomonadota</taxon>
        <taxon>Alphaproteobacteria</taxon>
        <taxon>Acetobacterales</taxon>
        <taxon>Acetobacteraceae</taxon>
        <taxon>Craurococcus</taxon>
    </lineage>
</organism>
<accession>A0ABP3Q0U6</accession>
<dbReference type="InterPro" id="IPR007486">
    <property type="entry name" value="YebE"/>
</dbReference>
<dbReference type="InterPro" id="IPR029024">
    <property type="entry name" value="TerB-like"/>
</dbReference>
<evidence type="ECO:0000313" key="2">
    <source>
        <dbReference type="EMBL" id="GAA0580431.1"/>
    </source>
</evidence>
<dbReference type="EMBL" id="BAAAFZ010000021">
    <property type="protein sequence ID" value="GAA0580431.1"/>
    <property type="molecule type" value="Genomic_DNA"/>
</dbReference>
<dbReference type="RefSeq" id="WP_343894956.1">
    <property type="nucleotide sequence ID" value="NZ_BAAAFZ010000021.1"/>
</dbReference>
<feature type="region of interest" description="Disordered" evidence="1">
    <location>
        <begin position="16"/>
        <end position="42"/>
    </location>
</feature>
<keyword evidence="3" id="KW-1185">Reference proteome</keyword>
<dbReference type="Gene3D" id="1.10.3680.10">
    <property type="entry name" value="TerB-like"/>
    <property type="match status" value="1"/>
</dbReference>